<dbReference type="EMBL" id="AQRC01000003">
    <property type="protein sequence ID" value="KFE36055.1"/>
    <property type="molecule type" value="Genomic_DNA"/>
</dbReference>
<dbReference type="PATRIC" id="fig|1317124.6.peg.1120"/>
<dbReference type="eggNOG" id="ENOG5032ZHS">
    <property type="taxonomic scope" value="Bacteria"/>
</dbReference>
<dbReference type="Proteomes" id="UP000028607">
    <property type="component" value="Unassembled WGS sequence"/>
</dbReference>
<evidence type="ECO:0008006" key="4">
    <source>
        <dbReference type="Google" id="ProtNLM"/>
    </source>
</evidence>
<evidence type="ECO:0000256" key="1">
    <source>
        <dbReference type="SAM" id="SignalP"/>
    </source>
</evidence>
<feature type="signal peptide" evidence="1">
    <location>
        <begin position="1"/>
        <end position="19"/>
    </location>
</feature>
<sequence>MSRSSLALLGLCFALVACSASPAPQFFGAARHEVTLDGIDFVVFVKADRAEVIRMGYLGRAERARVPPLMVRAAERASGCAVAGPARGPYRSPSLPGDTGEARFALDCG</sequence>
<dbReference type="RefSeq" id="WP_038144308.1">
    <property type="nucleotide sequence ID" value="NZ_AQRC01000003.1"/>
</dbReference>
<accession>A0A085TZA8</accession>
<keyword evidence="1" id="KW-0732">Signal</keyword>
<dbReference type="AlphaFoldDB" id="A0A085TZA8"/>
<feature type="chain" id="PRO_5001797585" description="Lipoprotein" evidence="1">
    <location>
        <begin position="20"/>
        <end position="109"/>
    </location>
</feature>
<protein>
    <recommendedName>
        <fullName evidence="4">Lipoprotein</fullName>
    </recommendedName>
</protein>
<gene>
    <name evidence="2" type="ORF">DW2_05480</name>
</gene>
<reference evidence="3" key="1">
    <citation type="submission" date="2013-04" db="EMBL/GenBank/DDBJ databases">
        <title>Thioclava sp. 13D2W-2 Genome Sequencing.</title>
        <authorList>
            <person name="Lai Q."/>
            <person name="Li G."/>
            <person name="Shao Z."/>
        </authorList>
    </citation>
    <scope>NUCLEOTIDE SEQUENCE [LARGE SCALE GENOMIC DNA]</scope>
    <source>
        <strain evidence="3">13D2W-2</strain>
    </source>
</reference>
<evidence type="ECO:0000313" key="2">
    <source>
        <dbReference type="EMBL" id="KFE36055.1"/>
    </source>
</evidence>
<reference evidence="2 3" key="2">
    <citation type="journal article" date="2015" name="Antonie Van Leeuwenhoek">
        <title>Thioclava indica sp. nov., isolated from surface seawater of the Indian Ocean.</title>
        <authorList>
            <person name="Liu Y."/>
            <person name="Lai Q."/>
            <person name="Du J."/>
            <person name="Xu H."/>
            <person name="Jiang L."/>
            <person name="Shao Z."/>
        </authorList>
    </citation>
    <scope>NUCLEOTIDE SEQUENCE [LARGE SCALE GENOMIC DNA]</scope>
    <source>
        <strain evidence="2 3">13D2W-2</strain>
    </source>
</reference>
<organism evidence="2 3">
    <name type="scientific">Thioclava atlantica</name>
    <dbReference type="NCBI Taxonomy" id="1317124"/>
    <lineage>
        <taxon>Bacteria</taxon>
        <taxon>Pseudomonadati</taxon>
        <taxon>Pseudomonadota</taxon>
        <taxon>Alphaproteobacteria</taxon>
        <taxon>Rhodobacterales</taxon>
        <taxon>Paracoccaceae</taxon>
        <taxon>Thioclava</taxon>
    </lineage>
</organism>
<comment type="caution">
    <text evidence="2">The sequence shown here is derived from an EMBL/GenBank/DDBJ whole genome shotgun (WGS) entry which is preliminary data.</text>
</comment>
<dbReference type="PROSITE" id="PS51257">
    <property type="entry name" value="PROKAR_LIPOPROTEIN"/>
    <property type="match status" value="1"/>
</dbReference>
<keyword evidence="3" id="KW-1185">Reference proteome</keyword>
<proteinExistence type="predicted"/>
<dbReference type="OrthoDB" id="7859824at2"/>
<name>A0A085TZA8_9RHOB</name>
<evidence type="ECO:0000313" key="3">
    <source>
        <dbReference type="Proteomes" id="UP000028607"/>
    </source>
</evidence>